<evidence type="ECO:0000313" key="1">
    <source>
        <dbReference type="EMBL" id="PWN46829.1"/>
    </source>
</evidence>
<reference evidence="1 2" key="1">
    <citation type="journal article" date="2018" name="Mol. Biol. Evol.">
        <title>Broad Genomic Sampling Reveals a Smut Pathogenic Ancestry of the Fungal Clade Ustilaginomycotina.</title>
        <authorList>
            <person name="Kijpornyongpan T."/>
            <person name="Mondo S.J."/>
            <person name="Barry K."/>
            <person name="Sandor L."/>
            <person name="Lee J."/>
            <person name="Lipzen A."/>
            <person name="Pangilinan J."/>
            <person name="LaButti K."/>
            <person name="Hainaut M."/>
            <person name="Henrissat B."/>
            <person name="Grigoriev I.V."/>
            <person name="Spatafora J.W."/>
            <person name="Aime M.C."/>
        </authorList>
    </citation>
    <scope>NUCLEOTIDE SEQUENCE [LARGE SCALE GENOMIC DNA]</scope>
    <source>
        <strain evidence="1 2">SA 807</strain>
    </source>
</reference>
<accession>A0ACD0NM17</accession>
<sequence length="406" mass="45616">MALEAASSKPPSLLEKVASTLQSAISPSQPKDHEKSLTKDIVVKQIFIHPIKSCKGSSVEKADYDQAGLKFDRTWLIIDAETRKFYTARDLPKMVLIHPKMDLENNKLIIDVPLNHNGKGTVSVHTPLEPSQKEIEQFELIDDITIWIHKVNGYAVSPQADQVLSEFFGKPVRLVRKGPSRRPSGPLDPEGPKEWTENSVRYQDFYPCLVATTASIKHVQDTLKASLYPSPDDKSKLIERPEEEVKSYKVPKSVDREYWTLEELENLSITRFRPNIVVTSTGKGDPLVPWEEDGWEAVECFPSTQVDAPYGKEAEGKGKGVYLIARCARCMVPNIDPETGKRDNFLPYRVLQEFRQVDEGVKGSGKPCFGMLSVPREISGTIRVGDIVRVTRTTDPSKRSMKLPSK</sequence>
<name>A0ACD0NM17_9BASI</name>
<protein>
    <submittedName>
        <fullName evidence="1">Uncharacterized protein</fullName>
    </submittedName>
</protein>
<dbReference type="EMBL" id="KZ820685">
    <property type="protein sequence ID" value="PWN46829.1"/>
    <property type="molecule type" value="Genomic_DNA"/>
</dbReference>
<keyword evidence="2" id="KW-1185">Reference proteome</keyword>
<gene>
    <name evidence="1" type="ORF">IE53DRAFT_391017</name>
</gene>
<evidence type="ECO:0000313" key="2">
    <source>
        <dbReference type="Proteomes" id="UP000245626"/>
    </source>
</evidence>
<organism evidence="1 2">
    <name type="scientific">Violaceomyces palustris</name>
    <dbReference type="NCBI Taxonomy" id="1673888"/>
    <lineage>
        <taxon>Eukaryota</taxon>
        <taxon>Fungi</taxon>
        <taxon>Dikarya</taxon>
        <taxon>Basidiomycota</taxon>
        <taxon>Ustilaginomycotina</taxon>
        <taxon>Ustilaginomycetes</taxon>
        <taxon>Violaceomycetales</taxon>
        <taxon>Violaceomycetaceae</taxon>
        <taxon>Violaceomyces</taxon>
    </lineage>
</organism>
<dbReference type="Proteomes" id="UP000245626">
    <property type="component" value="Unassembled WGS sequence"/>
</dbReference>
<proteinExistence type="predicted"/>